<evidence type="ECO:0000256" key="3">
    <source>
        <dbReference type="ARBA" id="ARBA00023125"/>
    </source>
</evidence>
<feature type="region of interest" description="Disordered" evidence="6">
    <location>
        <begin position="205"/>
        <end position="251"/>
    </location>
</feature>
<evidence type="ECO:0000259" key="7">
    <source>
        <dbReference type="PROSITE" id="PS50888"/>
    </source>
</evidence>
<keyword evidence="5" id="KW-0539">Nucleus</keyword>
<feature type="region of interest" description="Disordered" evidence="6">
    <location>
        <begin position="1"/>
        <end position="49"/>
    </location>
</feature>
<dbReference type="GO" id="GO:0046983">
    <property type="term" value="F:protein dimerization activity"/>
    <property type="evidence" value="ECO:0007669"/>
    <property type="project" value="InterPro"/>
</dbReference>
<feature type="domain" description="BHLH" evidence="7">
    <location>
        <begin position="407"/>
        <end position="458"/>
    </location>
</feature>
<dbReference type="SUPFAM" id="SSF47459">
    <property type="entry name" value="HLH, helix-loop-helix DNA-binding domain"/>
    <property type="match status" value="1"/>
</dbReference>
<evidence type="ECO:0000256" key="1">
    <source>
        <dbReference type="ARBA" id="ARBA00004123"/>
    </source>
</evidence>
<feature type="compositionally biased region" description="Polar residues" evidence="6">
    <location>
        <begin position="286"/>
        <end position="295"/>
    </location>
</feature>
<dbReference type="CDD" id="cd11404">
    <property type="entry name" value="bHLHzip_Mlx_like"/>
    <property type="match status" value="1"/>
</dbReference>
<dbReference type="InterPro" id="IPR036638">
    <property type="entry name" value="HLH_DNA-bd_sf"/>
</dbReference>
<keyword evidence="4" id="KW-0804">Transcription</keyword>
<gene>
    <name evidence="8" type="ORF">DNG_08446</name>
</gene>
<dbReference type="GO" id="GO:0005634">
    <property type="term" value="C:nucleus"/>
    <property type="evidence" value="ECO:0007669"/>
    <property type="project" value="UniProtKB-SubCell"/>
</dbReference>
<accession>A0AAE8SYD8</accession>
<keyword evidence="2" id="KW-0805">Transcription regulation</keyword>
<feature type="compositionally biased region" description="Basic and acidic residues" evidence="6">
    <location>
        <begin position="1"/>
        <end position="10"/>
    </location>
</feature>
<organism evidence="8 9">
    <name type="scientific">Cephalotrichum gorgonifer</name>
    <dbReference type="NCBI Taxonomy" id="2041049"/>
    <lineage>
        <taxon>Eukaryota</taxon>
        <taxon>Fungi</taxon>
        <taxon>Dikarya</taxon>
        <taxon>Ascomycota</taxon>
        <taxon>Pezizomycotina</taxon>
        <taxon>Sordariomycetes</taxon>
        <taxon>Hypocreomycetidae</taxon>
        <taxon>Microascales</taxon>
        <taxon>Microascaceae</taxon>
        <taxon>Cephalotrichum</taxon>
    </lineage>
</organism>
<evidence type="ECO:0000313" key="8">
    <source>
        <dbReference type="EMBL" id="SPO05759.1"/>
    </source>
</evidence>
<feature type="region of interest" description="Disordered" evidence="6">
    <location>
        <begin position="286"/>
        <end position="418"/>
    </location>
</feature>
<sequence length="474" mass="50550">MLALQRERMNTKQPPDSALPFGYLSESLGHRPGHLTDNPPEPPSGAPLLSEHETLDLQNWLGNVANPRLFAESYGEGMPFDMLELAPELLGSATSYGRESDMYLDSSPSASSYQFMSSGHDMSPSVPGGSGVMPPPPPPPPPAHHPHSPLSHHPGLNGHPTPDVVAAASLLQNGPTGNNHFHHDLGLGSLGEMGPMGLMALSQHGQTLSRGQNHGSGRQFSGDHGGHFQQQQAAAPQSRTPKMRWGSDASFGHHQGFVAPSAKDTLEAISQGQLDLLGCLHVNNSAATTRPSSPTAGLASPNKTHSRRASSYALEVNEPDGPPRKRQKSRGNEEGASPSSAASVSGTAKASRRRKTNADADSASPIAEEAEPSGAADESVDTAAPRQRRRKSSNAKKPTRENLTDEQKRENHIRSEQKRRTIIREGFAEISAIVPKLRGGGYSKSNMLQAAADWLEKLINSNAMLREELAKVGP</sequence>
<dbReference type="Gene3D" id="4.10.280.10">
    <property type="entry name" value="Helix-loop-helix DNA-binding domain"/>
    <property type="match status" value="1"/>
</dbReference>
<dbReference type="Pfam" id="PF00010">
    <property type="entry name" value="HLH"/>
    <property type="match status" value="1"/>
</dbReference>
<dbReference type="InterPro" id="IPR052207">
    <property type="entry name" value="Max-like/E-box_TFs"/>
</dbReference>
<evidence type="ECO:0000256" key="5">
    <source>
        <dbReference type="ARBA" id="ARBA00023242"/>
    </source>
</evidence>
<keyword evidence="9" id="KW-1185">Reference proteome</keyword>
<name>A0AAE8SYD8_9PEZI</name>
<evidence type="ECO:0000256" key="2">
    <source>
        <dbReference type="ARBA" id="ARBA00023015"/>
    </source>
</evidence>
<protein>
    <recommendedName>
        <fullName evidence="7">BHLH domain-containing protein</fullName>
    </recommendedName>
</protein>
<dbReference type="PROSITE" id="PS50888">
    <property type="entry name" value="BHLH"/>
    <property type="match status" value="1"/>
</dbReference>
<evidence type="ECO:0000313" key="9">
    <source>
        <dbReference type="Proteomes" id="UP001187682"/>
    </source>
</evidence>
<feature type="compositionally biased region" description="Basic and acidic residues" evidence="6">
    <location>
        <begin position="398"/>
        <end position="418"/>
    </location>
</feature>
<feature type="region of interest" description="Disordered" evidence="6">
    <location>
        <begin position="101"/>
        <end position="163"/>
    </location>
</feature>
<dbReference type="InterPro" id="IPR011598">
    <property type="entry name" value="bHLH_dom"/>
</dbReference>
<feature type="compositionally biased region" description="Low complexity" evidence="6">
    <location>
        <begin position="336"/>
        <end position="345"/>
    </location>
</feature>
<feature type="compositionally biased region" description="Polar residues" evidence="6">
    <location>
        <begin position="205"/>
        <end position="219"/>
    </location>
</feature>
<dbReference type="GO" id="GO:0000978">
    <property type="term" value="F:RNA polymerase II cis-regulatory region sequence-specific DNA binding"/>
    <property type="evidence" value="ECO:0007669"/>
    <property type="project" value="TreeGrafter"/>
</dbReference>
<evidence type="ECO:0000256" key="4">
    <source>
        <dbReference type="ARBA" id="ARBA00023163"/>
    </source>
</evidence>
<evidence type="ECO:0000256" key="6">
    <source>
        <dbReference type="SAM" id="MobiDB-lite"/>
    </source>
</evidence>
<keyword evidence="3" id="KW-0238">DNA-binding</keyword>
<comment type="subcellular location">
    <subcellularLocation>
        <location evidence="1">Nucleus</location>
    </subcellularLocation>
</comment>
<dbReference type="AlphaFoldDB" id="A0AAE8SYD8"/>
<proteinExistence type="predicted"/>
<feature type="compositionally biased region" description="Polar residues" evidence="6">
    <location>
        <begin position="106"/>
        <end position="117"/>
    </location>
</feature>
<feature type="compositionally biased region" description="Pro residues" evidence="6">
    <location>
        <begin position="133"/>
        <end position="143"/>
    </location>
</feature>
<dbReference type="EMBL" id="ONZQ02000013">
    <property type="protein sequence ID" value="SPO05759.1"/>
    <property type="molecule type" value="Genomic_DNA"/>
</dbReference>
<reference evidence="8" key="1">
    <citation type="submission" date="2018-03" db="EMBL/GenBank/DDBJ databases">
        <authorList>
            <person name="Guldener U."/>
        </authorList>
    </citation>
    <scope>NUCLEOTIDE SEQUENCE</scope>
</reference>
<comment type="caution">
    <text evidence="8">The sequence shown here is derived from an EMBL/GenBank/DDBJ whole genome shotgun (WGS) entry which is preliminary data.</text>
</comment>
<dbReference type="PANTHER" id="PTHR15741:SF27">
    <property type="entry name" value="TRANSCRIPTION FACTOR AP-4"/>
    <property type="match status" value="1"/>
</dbReference>
<dbReference type="GO" id="GO:0000981">
    <property type="term" value="F:DNA-binding transcription factor activity, RNA polymerase II-specific"/>
    <property type="evidence" value="ECO:0007669"/>
    <property type="project" value="TreeGrafter"/>
</dbReference>
<dbReference type="Proteomes" id="UP001187682">
    <property type="component" value="Unassembled WGS sequence"/>
</dbReference>
<dbReference type="PANTHER" id="PTHR15741">
    <property type="entry name" value="BASIC HELIX-LOOP-HELIX ZIP TRANSCRIPTION FACTOR"/>
    <property type="match status" value="1"/>
</dbReference>